<dbReference type="AlphaFoldDB" id="A0A6J4SVJ2"/>
<feature type="compositionally biased region" description="Basic residues" evidence="1">
    <location>
        <begin position="68"/>
        <end position="87"/>
    </location>
</feature>
<feature type="non-terminal residue" evidence="2">
    <location>
        <position position="121"/>
    </location>
</feature>
<accession>A0A6J4SVJ2</accession>
<feature type="region of interest" description="Disordered" evidence="1">
    <location>
        <begin position="67"/>
        <end position="91"/>
    </location>
</feature>
<sequence length="121" mass="13728">ARSRLLRGHRHHPLGRLLRCPVRPHRCAALARGACCRRLRPRRRALLDRRPRSGARAVVRACRLRGGGARRGRRRARQWPGRRRQRRGLPGPAAAVRALVLRGLPAGPGRLPRRVGVRRTL</sequence>
<organism evidence="2">
    <name type="scientific">uncultured Solirubrobacteraceae bacterium</name>
    <dbReference type="NCBI Taxonomy" id="1162706"/>
    <lineage>
        <taxon>Bacteria</taxon>
        <taxon>Bacillati</taxon>
        <taxon>Actinomycetota</taxon>
        <taxon>Thermoleophilia</taxon>
        <taxon>Solirubrobacterales</taxon>
        <taxon>Solirubrobacteraceae</taxon>
        <taxon>environmental samples</taxon>
    </lineage>
</organism>
<evidence type="ECO:0000256" key="1">
    <source>
        <dbReference type="SAM" id="MobiDB-lite"/>
    </source>
</evidence>
<name>A0A6J4SVJ2_9ACTN</name>
<feature type="non-terminal residue" evidence="2">
    <location>
        <position position="1"/>
    </location>
</feature>
<protein>
    <submittedName>
        <fullName evidence="2">Uncharacterized protein</fullName>
    </submittedName>
</protein>
<dbReference type="EMBL" id="CADCVR010000076">
    <property type="protein sequence ID" value="CAA9506430.1"/>
    <property type="molecule type" value="Genomic_DNA"/>
</dbReference>
<proteinExistence type="predicted"/>
<reference evidence="2" key="1">
    <citation type="submission" date="2020-02" db="EMBL/GenBank/DDBJ databases">
        <authorList>
            <person name="Meier V. D."/>
        </authorList>
    </citation>
    <scope>NUCLEOTIDE SEQUENCE</scope>
    <source>
        <strain evidence="2">AVDCRST_MAG53</strain>
    </source>
</reference>
<gene>
    <name evidence="2" type="ORF">AVDCRST_MAG53-2452</name>
</gene>
<evidence type="ECO:0000313" key="2">
    <source>
        <dbReference type="EMBL" id="CAA9506430.1"/>
    </source>
</evidence>